<evidence type="ECO:0000259" key="1">
    <source>
        <dbReference type="SMART" id="SM00953"/>
    </source>
</evidence>
<name>A0A6P1GET8_SPHYA</name>
<dbReference type="InterPro" id="IPR014914">
    <property type="entry name" value="RES_dom"/>
</dbReference>
<evidence type="ECO:0000313" key="2">
    <source>
        <dbReference type="EMBL" id="QHD66703.1"/>
    </source>
</evidence>
<proteinExistence type="predicted"/>
<dbReference type="Pfam" id="PF08808">
    <property type="entry name" value="RES"/>
    <property type="match status" value="1"/>
</dbReference>
<dbReference type="Proteomes" id="UP000464086">
    <property type="component" value="Chromosome"/>
</dbReference>
<organism evidence="2 3">
    <name type="scientific">Sphingobium yanoikuyae</name>
    <name type="common">Sphingomonas yanoikuyae</name>
    <dbReference type="NCBI Taxonomy" id="13690"/>
    <lineage>
        <taxon>Bacteria</taxon>
        <taxon>Pseudomonadati</taxon>
        <taxon>Pseudomonadota</taxon>
        <taxon>Alphaproteobacteria</taxon>
        <taxon>Sphingomonadales</taxon>
        <taxon>Sphingomonadaceae</taxon>
        <taxon>Sphingobium</taxon>
    </lineage>
</organism>
<protein>
    <submittedName>
        <fullName evidence="2">RES domain-containing protein</fullName>
    </submittedName>
</protein>
<evidence type="ECO:0000313" key="3">
    <source>
        <dbReference type="Proteomes" id="UP000464086"/>
    </source>
</evidence>
<dbReference type="EMBL" id="CP047218">
    <property type="protein sequence ID" value="QHD66703.1"/>
    <property type="molecule type" value="Genomic_DNA"/>
</dbReference>
<dbReference type="SMART" id="SM00953">
    <property type="entry name" value="RES"/>
    <property type="match status" value="1"/>
</dbReference>
<accession>A0A6P1GET8</accession>
<dbReference type="AlphaFoldDB" id="A0A6P1GET8"/>
<sequence length="186" mass="20536">MASIRLRRIDAGVRFHRIHRAEHSPIFFGPAGHAPQSRFDSPDGSYKVLYAARTLETAFGETLVRTPETPYILSSGIETRVRSELETTRALRLYSLIDASVSAHSLSFTDLHGIDYLRCWKVSAEIHATTVADGILYTSRLDNHRCVALFDRAANAIAETTTKAVATAAAQATALAHHFGKRFVEP</sequence>
<gene>
    <name evidence="2" type="ORF">GS397_06285</name>
</gene>
<reference evidence="2 3" key="1">
    <citation type="submission" date="2019-12" db="EMBL/GenBank/DDBJ databases">
        <title>Functional and genomic insights into the Sphingobium yanoikuyae YC-JY1, a bacterium efficiently degrading bisphenol A.</title>
        <authorList>
            <person name="Jia Y."/>
            <person name="Li X."/>
            <person name="Wang J."/>
            <person name="Eltoukhy A."/>
            <person name="Lamraoui I."/>
            <person name="Yan Y."/>
        </authorList>
    </citation>
    <scope>NUCLEOTIDE SEQUENCE [LARGE SCALE GENOMIC DNA]</scope>
    <source>
        <strain evidence="2 3">YC-JY1</strain>
    </source>
</reference>
<feature type="domain" description="RES" evidence="1">
    <location>
        <begin position="27"/>
        <end position="161"/>
    </location>
</feature>